<dbReference type="Proteomes" id="UP000823633">
    <property type="component" value="Unassembled WGS sequence"/>
</dbReference>
<dbReference type="Gene3D" id="1.25.40.10">
    <property type="entry name" value="Tetratricopeptide repeat domain"/>
    <property type="match status" value="2"/>
</dbReference>
<evidence type="ECO:0000313" key="1">
    <source>
        <dbReference type="EMBL" id="MBO8442526.1"/>
    </source>
</evidence>
<accession>A0A9D9E9M3</accession>
<protein>
    <recommendedName>
        <fullName evidence="3">Sel1 repeat family protein</fullName>
    </recommendedName>
</protein>
<reference evidence="1" key="1">
    <citation type="submission" date="2020-10" db="EMBL/GenBank/DDBJ databases">
        <authorList>
            <person name="Gilroy R."/>
        </authorList>
    </citation>
    <scope>NUCLEOTIDE SEQUENCE</scope>
    <source>
        <strain evidence="1">11167</strain>
    </source>
</reference>
<dbReference type="InterPro" id="IPR011990">
    <property type="entry name" value="TPR-like_helical_dom_sf"/>
</dbReference>
<proteinExistence type="predicted"/>
<sequence>MIFPLSDPGYRFIILIGMHQGRIAILAYIDYYGLSRSTLEELAGQGNTDAMIALGLGLYFGSFGETDVGSAYDWFSEAYRKGETKAAPFLAEMIYFRQVSISGFDSDEDYCRRAYELYKEGEEIGMIAAIRGLCKMMIRGDYLEEDVNGAYERLKELEDNDEECAHLASLLEEGTLTDDDIVPCNEFEDDEEEESEEADGDECIIRRWLERDAPESDGFALRIEIDDIIDHLDDYIKDDIDEGIFRFNECFSGESVKDLLMDVINSGDEAVEELVALARCYRLMSGADADDFARAAYWAHKAAVLARKGWNDNSLEDGLDLMTLAYGELGNVFFSYPGHKDDRFPDVEAAARYYRMAAECDEIVFNYDFNISAGRAYAALGRYEEMKEMFSSKWGISEIGAAWCGQMHYVVGDIGAAMEYWKESLGGYFGWGEYFLGRYQYSHGDSYSAVKNWEKGAEKGNVECLAELAAMSFGKRKDMQKNWDILMSLYNEGECFGVFKYIYRYCTDPDFSFDMDEIQRKMLAGEALAKGMRMFCPYCASLYLDQFKEDGSADIGADKAMKAWGFDYNFLDFS</sequence>
<dbReference type="PANTHER" id="PTHR11102">
    <property type="entry name" value="SEL-1-LIKE PROTEIN"/>
    <property type="match status" value="1"/>
</dbReference>
<dbReference type="SUPFAM" id="SSF81901">
    <property type="entry name" value="HCP-like"/>
    <property type="match status" value="2"/>
</dbReference>
<evidence type="ECO:0008006" key="3">
    <source>
        <dbReference type="Google" id="ProtNLM"/>
    </source>
</evidence>
<dbReference type="AlphaFoldDB" id="A0A9D9E9M3"/>
<evidence type="ECO:0000313" key="2">
    <source>
        <dbReference type="Proteomes" id="UP000823633"/>
    </source>
</evidence>
<comment type="caution">
    <text evidence="1">The sequence shown here is derived from an EMBL/GenBank/DDBJ whole genome shotgun (WGS) entry which is preliminary data.</text>
</comment>
<name>A0A9D9E9M3_9SPIR</name>
<dbReference type="EMBL" id="JADIMU010000016">
    <property type="protein sequence ID" value="MBO8442526.1"/>
    <property type="molecule type" value="Genomic_DNA"/>
</dbReference>
<organism evidence="1 2">
    <name type="scientific">Candidatus Aphodenecus pullistercoris</name>
    <dbReference type="NCBI Taxonomy" id="2840669"/>
    <lineage>
        <taxon>Bacteria</taxon>
        <taxon>Pseudomonadati</taxon>
        <taxon>Spirochaetota</taxon>
        <taxon>Spirochaetia</taxon>
        <taxon>Spirochaetales</taxon>
        <taxon>Candidatus Aphodenecus</taxon>
    </lineage>
</organism>
<dbReference type="InterPro" id="IPR050767">
    <property type="entry name" value="Sel1_AlgK"/>
</dbReference>
<gene>
    <name evidence="1" type="ORF">IAC42_02015</name>
</gene>
<reference evidence="1" key="2">
    <citation type="journal article" date="2021" name="PeerJ">
        <title>Extensive microbial diversity within the chicken gut microbiome revealed by metagenomics and culture.</title>
        <authorList>
            <person name="Gilroy R."/>
            <person name="Ravi A."/>
            <person name="Getino M."/>
            <person name="Pursley I."/>
            <person name="Horton D.L."/>
            <person name="Alikhan N.F."/>
            <person name="Baker D."/>
            <person name="Gharbi K."/>
            <person name="Hall N."/>
            <person name="Watson M."/>
            <person name="Adriaenssens E.M."/>
            <person name="Foster-Nyarko E."/>
            <person name="Jarju S."/>
            <person name="Secka A."/>
            <person name="Antonio M."/>
            <person name="Oren A."/>
            <person name="Chaudhuri R.R."/>
            <person name="La Ragione R."/>
            <person name="Hildebrand F."/>
            <person name="Pallen M.J."/>
        </authorList>
    </citation>
    <scope>NUCLEOTIDE SEQUENCE</scope>
    <source>
        <strain evidence="1">11167</strain>
    </source>
</reference>
<dbReference type="PANTHER" id="PTHR11102:SF160">
    <property type="entry name" value="ERAD-ASSOCIATED E3 UBIQUITIN-PROTEIN LIGASE COMPONENT HRD3"/>
    <property type="match status" value="1"/>
</dbReference>